<evidence type="ECO:0000256" key="1">
    <source>
        <dbReference type="SAM" id="Phobius"/>
    </source>
</evidence>
<reference evidence="2" key="1">
    <citation type="submission" date="2023-06" db="EMBL/GenBank/DDBJ databases">
        <authorList>
            <consortium name="Lawrence Berkeley National Laboratory"/>
            <person name="Ahrendt S."/>
            <person name="Sahu N."/>
            <person name="Indic B."/>
            <person name="Wong-Bajracharya J."/>
            <person name="Merenyi Z."/>
            <person name="Ke H.-M."/>
            <person name="Monk M."/>
            <person name="Kocsube S."/>
            <person name="Drula E."/>
            <person name="Lipzen A."/>
            <person name="Balint B."/>
            <person name="Henrissat B."/>
            <person name="Andreopoulos B."/>
            <person name="Martin F.M."/>
            <person name="Harder C.B."/>
            <person name="Rigling D."/>
            <person name="Ford K.L."/>
            <person name="Foster G.D."/>
            <person name="Pangilinan J."/>
            <person name="Papanicolaou A."/>
            <person name="Barry K."/>
            <person name="LaButti K."/>
            <person name="Viragh M."/>
            <person name="Koriabine M."/>
            <person name="Yan M."/>
            <person name="Riley R."/>
            <person name="Champramary S."/>
            <person name="Plett K.L."/>
            <person name="Tsai I.J."/>
            <person name="Slot J."/>
            <person name="Sipos G."/>
            <person name="Plett J."/>
            <person name="Nagy L.G."/>
            <person name="Grigoriev I.V."/>
        </authorList>
    </citation>
    <scope>NUCLEOTIDE SEQUENCE</scope>
    <source>
        <strain evidence="2">CCBAS 213</strain>
    </source>
</reference>
<evidence type="ECO:0000313" key="3">
    <source>
        <dbReference type="Proteomes" id="UP001175211"/>
    </source>
</evidence>
<feature type="transmembrane region" description="Helical" evidence="1">
    <location>
        <begin position="90"/>
        <end position="110"/>
    </location>
</feature>
<dbReference type="RefSeq" id="XP_060340198.1">
    <property type="nucleotide sequence ID" value="XM_060476374.1"/>
</dbReference>
<dbReference type="EMBL" id="JAUEPS010000001">
    <property type="protein sequence ID" value="KAK0470405.1"/>
    <property type="molecule type" value="Genomic_DNA"/>
</dbReference>
<organism evidence="2 3">
    <name type="scientific">Armillaria tabescens</name>
    <name type="common">Ringless honey mushroom</name>
    <name type="synonym">Agaricus tabescens</name>
    <dbReference type="NCBI Taxonomy" id="1929756"/>
    <lineage>
        <taxon>Eukaryota</taxon>
        <taxon>Fungi</taxon>
        <taxon>Dikarya</taxon>
        <taxon>Basidiomycota</taxon>
        <taxon>Agaricomycotina</taxon>
        <taxon>Agaricomycetes</taxon>
        <taxon>Agaricomycetidae</taxon>
        <taxon>Agaricales</taxon>
        <taxon>Marasmiineae</taxon>
        <taxon>Physalacriaceae</taxon>
        <taxon>Desarmillaria</taxon>
    </lineage>
</organism>
<dbReference type="Proteomes" id="UP001175211">
    <property type="component" value="Unassembled WGS sequence"/>
</dbReference>
<keyword evidence="1" id="KW-0472">Membrane</keyword>
<sequence length="277" mass="30980">MANLSLDNTLGAFSIGATLANILFGITTLQSALYYKNYPNDGRFYKASVGIIWILDTLDVAVTAHASYFYAIKNFGNIKALTEHDIVWSFKLHILICVVVRVFVQTVYALRLWKLGQYIHQSILWSIILVTTSNAGARSLLAPSLNRVLINTTPGQLAVYILSNLCRNSGLSRYSIIIDSDTLNSYSVSNFSETPTIKFLLWPDTLIFLGVDCLQPKLFINSLLAMLNAWKAFRNIENSFRLRTINSTGLTSEGVRDHRGKDKQAIIVSMEIESETV</sequence>
<keyword evidence="3" id="KW-1185">Reference proteome</keyword>
<keyword evidence="1" id="KW-0812">Transmembrane</keyword>
<dbReference type="GeneID" id="85359922"/>
<dbReference type="PANTHER" id="PTHR40465:SF1">
    <property type="entry name" value="DUF6534 DOMAIN-CONTAINING PROTEIN"/>
    <property type="match status" value="1"/>
</dbReference>
<accession>A0AA39NRL7</accession>
<dbReference type="AlphaFoldDB" id="A0AA39NRL7"/>
<feature type="transmembrane region" description="Helical" evidence="1">
    <location>
        <begin position="12"/>
        <end position="35"/>
    </location>
</feature>
<protein>
    <submittedName>
        <fullName evidence="2">Uncharacterized protein</fullName>
    </submittedName>
</protein>
<name>A0AA39NRL7_ARMTA</name>
<keyword evidence="1" id="KW-1133">Transmembrane helix</keyword>
<comment type="caution">
    <text evidence="2">The sequence shown here is derived from an EMBL/GenBank/DDBJ whole genome shotgun (WGS) entry which is preliminary data.</text>
</comment>
<evidence type="ECO:0000313" key="2">
    <source>
        <dbReference type="EMBL" id="KAK0470405.1"/>
    </source>
</evidence>
<proteinExistence type="predicted"/>
<gene>
    <name evidence="2" type="ORF">EV420DRAFT_1634825</name>
</gene>
<dbReference type="PANTHER" id="PTHR40465">
    <property type="entry name" value="CHROMOSOME 1, WHOLE GENOME SHOTGUN SEQUENCE"/>
    <property type="match status" value="1"/>
</dbReference>
<feature type="transmembrane region" description="Helical" evidence="1">
    <location>
        <begin position="47"/>
        <end position="70"/>
    </location>
</feature>